<evidence type="ECO:0000259" key="5">
    <source>
        <dbReference type="Pfam" id="PF22780"/>
    </source>
</evidence>
<dbReference type="NCBIfam" id="TIGR00275">
    <property type="entry name" value="aminoacetone oxidase family FAD-binding enzyme"/>
    <property type="match status" value="1"/>
</dbReference>
<protein>
    <submittedName>
        <fullName evidence="6">NAD(P)/FAD-dependent oxidoreductase</fullName>
    </submittedName>
</protein>
<evidence type="ECO:0000256" key="1">
    <source>
        <dbReference type="ARBA" id="ARBA00001974"/>
    </source>
</evidence>
<evidence type="ECO:0000256" key="3">
    <source>
        <dbReference type="ARBA" id="ARBA00022827"/>
    </source>
</evidence>
<dbReference type="InterPro" id="IPR057661">
    <property type="entry name" value="RsdA/BaiN/AoA(So)_Rossmann"/>
</dbReference>
<name>A0ABY7JSZ1_9FIRM</name>
<comment type="cofactor">
    <cofactor evidence="1">
        <name>FAD</name>
        <dbReference type="ChEBI" id="CHEBI:57692"/>
    </cofactor>
</comment>
<keyword evidence="7" id="KW-1185">Reference proteome</keyword>
<evidence type="ECO:0000256" key="2">
    <source>
        <dbReference type="ARBA" id="ARBA00022630"/>
    </source>
</evidence>
<dbReference type="PRINTS" id="PR00368">
    <property type="entry name" value="FADPNR"/>
</dbReference>
<dbReference type="InterPro" id="IPR036188">
    <property type="entry name" value="FAD/NAD-bd_sf"/>
</dbReference>
<evidence type="ECO:0000313" key="6">
    <source>
        <dbReference type="EMBL" id="WAW15584.1"/>
    </source>
</evidence>
<dbReference type="SUPFAM" id="SSF51905">
    <property type="entry name" value="FAD/NAD(P)-binding domain"/>
    <property type="match status" value="1"/>
</dbReference>
<evidence type="ECO:0000313" key="7">
    <source>
        <dbReference type="Proteomes" id="UP001164187"/>
    </source>
</evidence>
<dbReference type="InterPro" id="IPR004792">
    <property type="entry name" value="BaiN-like"/>
</dbReference>
<accession>A0ABY7JSZ1</accession>
<dbReference type="SUPFAM" id="SSF160996">
    <property type="entry name" value="HI0933 insert domain-like"/>
    <property type="match status" value="1"/>
</dbReference>
<reference evidence="6" key="1">
    <citation type="submission" date="2022-12" db="EMBL/GenBank/DDBJ databases">
        <title>Peptostreptococcus.</title>
        <authorList>
            <person name="Lee S.H."/>
        </authorList>
    </citation>
    <scope>NUCLEOTIDE SEQUENCE</scope>
    <source>
        <strain evidence="6">CBA3647</strain>
    </source>
</reference>
<organism evidence="6 7">
    <name type="scientific">Peptostreptococcus equinus</name>
    <dbReference type="NCBI Taxonomy" id="3003601"/>
    <lineage>
        <taxon>Bacteria</taxon>
        <taxon>Bacillati</taxon>
        <taxon>Bacillota</taxon>
        <taxon>Clostridia</taxon>
        <taxon>Peptostreptococcales</taxon>
        <taxon>Peptostreptococcaceae</taxon>
        <taxon>Peptostreptococcus</taxon>
    </lineage>
</organism>
<dbReference type="PANTHER" id="PTHR42887:SF2">
    <property type="entry name" value="OS12G0638800 PROTEIN"/>
    <property type="match status" value="1"/>
</dbReference>
<evidence type="ECO:0000259" key="4">
    <source>
        <dbReference type="Pfam" id="PF03486"/>
    </source>
</evidence>
<dbReference type="InterPro" id="IPR055178">
    <property type="entry name" value="RsdA/BaiN/AoA(So)-like_dom"/>
</dbReference>
<dbReference type="PRINTS" id="PR00411">
    <property type="entry name" value="PNDRDTASEI"/>
</dbReference>
<proteinExistence type="predicted"/>
<feature type="domain" description="RsdA/BaiN/AoA(So)-like Rossmann fold-like" evidence="4">
    <location>
        <begin position="3"/>
        <end position="404"/>
    </location>
</feature>
<dbReference type="RefSeq" id="WP_269312258.1">
    <property type="nucleotide sequence ID" value="NZ_CP114052.1"/>
</dbReference>
<feature type="domain" description="RsdA/BaiN/AoA(So)-like insert" evidence="5">
    <location>
        <begin position="192"/>
        <end position="351"/>
    </location>
</feature>
<keyword evidence="3" id="KW-0274">FAD</keyword>
<dbReference type="Proteomes" id="UP001164187">
    <property type="component" value="Chromosome"/>
</dbReference>
<dbReference type="Gene3D" id="1.10.8.260">
    <property type="entry name" value="HI0933 insert domain-like"/>
    <property type="match status" value="1"/>
</dbReference>
<dbReference type="Gene3D" id="2.40.30.10">
    <property type="entry name" value="Translation factors"/>
    <property type="match status" value="1"/>
</dbReference>
<dbReference type="PANTHER" id="PTHR42887">
    <property type="entry name" value="OS12G0638800 PROTEIN"/>
    <property type="match status" value="1"/>
</dbReference>
<dbReference type="Gene3D" id="3.50.50.60">
    <property type="entry name" value="FAD/NAD(P)-binding domain"/>
    <property type="match status" value="1"/>
</dbReference>
<dbReference type="Pfam" id="PF03486">
    <property type="entry name" value="HI0933_like"/>
    <property type="match status" value="1"/>
</dbReference>
<sequence>MKRIIVVGGGPAGILAAYFASKEGNEVILLEKNDRLGKKLRITGKGRCNITNACDIEDFINNMCVNNSFMYSSFYSFTNDNALELFKKYGLDYKEERGKRIFPRSDKAIDFIKVLEDMLKDFKVKIKFNSSVKEIIIDSDKNIKAIKLKDKSTIQCDSLILATGGRSYPKTGSTGDGYEIAKKLGHSIIKPKPALIGLETKEKIEKNQIGLILKNISIDLYENDRKVYSDFGELEYREYGIDGPTIKSASCHIKNPKNCKIIVNLKPALSKEKLDKRIQRDFEKYSKSNFKEGLKGLLHRSMINTIVERTGINSEKPISQINKMERKKLIEAISSFTYNIDDFRKIDEAIVTSGGIDVKDIDPHTMESKKVNNLYFAGEIIDVHAYTGGFNLQIAYSTAYLAGTNASEE</sequence>
<dbReference type="Pfam" id="PF22780">
    <property type="entry name" value="HI0933_like_1st"/>
    <property type="match status" value="1"/>
</dbReference>
<gene>
    <name evidence="6" type="ORF">O0R46_03830</name>
</gene>
<dbReference type="InterPro" id="IPR023166">
    <property type="entry name" value="BaiN-like_dom_sf"/>
</dbReference>
<keyword evidence="2" id="KW-0285">Flavoprotein</keyword>
<dbReference type="EMBL" id="CP114052">
    <property type="protein sequence ID" value="WAW15584.1"/>
    <property type="molecule type" value="Genomic_DNA"/>
</dbReference>